<dbReference type="InterPro" id="IPR036612">
    <property type="entry name" value="KH_dom_type_1_sf"/>
</dbReference>
<dbReference type="SUPFAM" id="SSF54791">
    <property type="entry name" value="Eukaryotic type KH-domain (KH-domain type I)"/>
    <property type="match status" value="1"/>
</dbReference>
<feature type="region of interest" description="Disordered" evidence="3">
    <location>
        <begin position="329"/>
        <end position="394"/>
    </location>
</feature>
<dbReference type="GO" id="GO:0046872">
    <property type="term" value="F:metal ion binding"/>
    <property type="evidence" value="ECO:0007669"/>
    <property type="project" value="UniProtKB-KW"/>
</dbReference>
<proteinExistence type="predicted"/>
<dbReference type="Gene3D" id="3.30.1370.10">
    <property type="entry name" value="K Homology domain, type 1"/>
    <property type="match status" value="1"/>
</dbReference>
<dbReference type="KEGG" id="ehx:EMIHUDRAFT_205373"/>
<dbReference type="Proteomes" id="UP000013827">
    <property type="component" value="Unassembled WGS sequence"/>
</dbReference>
<dbReference type="InterPro" id="IPR032570">
    <property type="entry name" value="SF1-HH"/>
</dbReference>
<dbReference type="Gene3D" id="6.10.140.1790">
    <property type="match status" value="1"/>
</dbReference>
<dbReference type="STRING" id="2903.R1EI59"/>
<keyword evidence="1" id="KW-0479">Metal-binding</keyword>
<feature type="region of interest" description="Disordered" evidence="3">
    <location>
        <begin position="148"/>
        <end position="172"/>
    </location>
</feature>
<dbReference type="AlphaFoldDB" id="A0A0D3JS85"/>
<feature type="domain" description="Splicing factor 1 helix-hairpin" evidence="4">
    <location>
        <begin position="88"/>
        <end position="197"/>
    </location>
</feature>
<keyword evidence="7" id="KW-1185">Reference proteome</keyword>
<reference evidence="7" key="1">
    <citation type="journal article" date="2013" name="Nature">
        <title>Pan genome of the phytoplankton Emiliania underpins its global distribution.</title>
        <authorList>
            <person name="Read B.A."/>
            <person name="Kegel J."/>
            <person name="Klute M.J."/>
            <person name="Kuo A."/>
            <person name="Lefebvre S.C."/>
            <person name="Maumus F."/>
            <person name="Mayer C."/>
            <person name="Miller J."/>
            <person name="Monier A."/>
            <person name="Salamov A."/>
            <person name="Young J."/>
            <person name="Aguilar M."/>
            <person name="Claverie J.M."/>
            <person name="Frickenhaus S."/>
            <person name="Gonzalez K."/>
            <person name="Herman E.K."/>
            <person name="Lin Y.C."/>
            <person name="Napier J."/>
            <person name="Ogata H."/>
            <person name="Sarno A.F."/>
            <person name="Shmutz J."/>
            <person name="Schroeder D."/>
            <person name="de Vargas C."/>
            <person name="Verret F."/>
            <person name="von Dassow P."/>
            <person name="Valentin K."/>
            <person name="Van de Peer Y."/>
            <person name="Wheeler G."/>
            <person name="Dacks J.B."/>
            <person name="Delwiche C.F."/>
            <person name="Dyhrman S.T."/>
            <person name="Glockner G."/>
            <person name="John U."/>
            <person name="Richards T."/>
            <person name="Worden A.Z."/>
            <person name="Zhang X."/>
            <person name="Grigoriev I.V."/>
            <person name="Allen A.E."/>
            <person name="Bidle K."/>
            <person name="Borodovsky M."/>
            <person name="Bowler C."/>
            <person name="Brownlee C."/>
            <person name="Cock J.M."/>
            <person name="Elias M."/>
            <person name="Gladyshev V.N."/>
            <person name="Groth M."/>
            <person name="Guda C."/>
            <person name="Hadaegh A."/>
            <person name="Iglesias-Rodriguez M.D."/>
            <person name="Jenkins J."/>
            <person name="Jones B.M."/>
            <person name="Lawson T."/>
            <person name="Leese F."/>
            <person name="Lindquist E."/>
            <person name="Lobanov A."/>
            <person name="Lomsadze A."/>
            <person name="Malik S.B."/>
            <person name="Marsh M.E."/>
            <person name="Mackinder L."/>
            <person name="Mock T."/>
            <person name="Mueller-Roeber B."/>
            <person name="Pagarete A."/>
            <person name="Parker M."/>
            <person name="Probert I."/>
            <person name="Quesneville H."/>
            <person name="Raines C."/>
            <person name="Rensing S.A."/>
            <person name="Riano-Pachon D.M."/>
            <person name="Richier S."/>
            <person name="Rokitta S."/>
            <person name="Shiraiwa Y."/>
            <person name="Soanes D.M."/>
            <person name="van der Giezen M."/>
            <person name="Wahlund T.M."/>
            <person name="Williams B."/>
            <person name="Wilson W."/>
            <person name="Wolfe G."/>
            <person name="Wurch L.L."/>
        </authorList>
    </citation>
    <scope>NUCLEOTIDE SEQUENCE</scope>
</reference>
<evidence type="ECO:0000313" key="6">
    <source>
        <dbReference type="EnsemblProtists" id="EOD26370"/>
    </source>
</evidence>
<evidence type="ECO:0008006" key="8">
    <source>
        <dbReference type="Google" id="ProtNLM"/>
    </source>
</evidence>
<dbReference type="EnsemblProtists" id="EOD26370">
    <property type="protein sequence ID" value="EOD26370"/>
    <property type="gene ID" value="EMIHUDRAFT_205373"/>
</dbReference>
<evidence type="ECO:0000313" key="7">
    <source>
        <dbReference type="Proteomes" id="UP000013827"/>
    </source>
</evidence>
<keyword evidence="2" id="KW-0694">RNA-binding</keyword>
<dbReference type="Pfam" id="PF16275">
    <property type="entry name" value="SF1-HH"/>
    <property type="match status" value="1"/>
</dbReference>
<dbReference type="PaxDb" id="2903-EOD26370"/>
<evidence type="ECO:0000259" key="5">
    <source>
        <dbReference type="Pfam" id="PF22675"/>
    </source>
</evidence>
<feature type="region of interest" description="Disordered" evidence="3">
    <location>
        <begin position="292"/>
        <end position="312"/>
    </location>
</feature>
<dbReference type="InterPro" id="IPR045071">
    <property type="entry name" value="BBP-like"/>
</dbReference>
<evidence type="ECO:0000256" key="1">
    <source>
        <dbReference type="ARBA" id="ARBA00022723"/>
    </source>
</evidence>
<feature type="domain" description="KHDC4/BBP-like KH-domain type I" evidence="5">
    <location>
        <begin position="208"/>
        <end position="266"/>
    </location>
</feature>
<dbReference type="Pfam" id="PF22675">
    <property type="entry name" value="KH-I_KHDC4-BBP"/>
    <property type="match status" value="1"/>
</dbReference>
<dbReference type="RefSeq" id="XP_005778799.1">
    <property type="nucleotide sequence ID" value="XM_005778742.1"/>
</dbReference>
<dbReference type="GO" id="GO:0003723">
    <property type="term" value="F:RNA binding"/>
    <property type="evidence" value="ECO:0007669"/>
    <property type="project" value="UniProtKB-KW"/>
</dbReference>
<protein>
    <recommendedName>
        <fullName evidence="8">Branchpoint-bridging protein</fullName>
    </recommendedName>
</protein>
<evidence type="ECO:0000256" key="2">
    <source>
        <dbReference type="ARBA" id="ARBA00022884"/>
    </source>
</evidence>
<dbReference type="GeneID" id="17271916"/>
<accession>A0A0D3JS85</accession>
<organism evidence="6 7">
    <name type="scientific">Emiliania huxleyi (strain CCMP1516)</name>
    <dbReference type="NCBI Taxonomy" id="280463"/>
    <lineage>
        <taxon>Eukaryota</taxon>
        <taxon>Haptista</taxon>
        <taxon>Haptophyta</taxon>
        <taxon>Prymnesiophyceae</taxon>
        <taxon>Isochrysidales</taxon>
        <taxon>Noelaerhabdaceae</taxon>
        <taxon>Emiliania</taxon>
    </lineage>
</organism>
<evidence type="ECO:0000256" key="3">
    <source>
        <dbReference type="SAM" id="MobiDB-lite"/>
    </source>
</evidence>
<dbReference type="PANTHER" id="PTHR11208">
    <property type="entry name" value="RNA-BINDING PROTEIN RELATED"/>
    <property type="match status" value="1"/>
</dbReference>
<dbReference type="InterPro" id="IPR055256">
    <property type="entry name" value="KH_1_KHDC4/BBP-like"/>
</dbReference>
<dbReference type="HOGENOM" id="CLU_476038_0_0_1"/>
<name>A0A0D3JS85_EMIH1</name>
<reference evidence="6" key="2">
    <citation type="submission" date="2024-10" db="UniProtKB">
        <authorList>
            <consortium name="EnsemblProtists"/>
        </authorList>
    </citation>
    <scope>IDENTIFICATION</scope>
</reference>
<dbReference type="eggNOG" id="KOG0119">
    <property type="taxonomic scope" value="Eukaryota"/>
</dbReference>
<sequence length="573" mass="61046">MFHSGGPWMELGRDGVPRHVPVGLLPKFRSRSIARGKGPPNSGRSVALAEILLAYPLPSSNWCHFWESYDSEAPAAADTPAAEAPKKRSRWGAKPAEATDPIQLAVQLGLPLATLQHMSSEQQASLPKLKEKVDQIDLLLRLPDCGVSDIPPGGRSPSPEPIFDRSGAQVNSREARRRQQLINERAELLESLKPKVPQRCWRKLIVPERESGCKIVIRGKGAIKEGCGRHDGKPIGPEDDEPMHVLIEGPDEETVERGQALVEIVLNPYSEDAVAQKEKQMRELAIINGAREAAARRHHAPPDPPPPPLELGTLKEEDAALAGRTAAAAWTPRYPPHMPPPHHPGMAGQPPGYPHHPGAGGPPMGAPPMGGARDSKAEAAPPPAEPPHASRVTRAPARGAALLTLRVLSDLVRTIRDTGERERGAHRDTEGGWAGRGLVCQRGKIGFFILMKVGLASSAAPLVAAALLACSGPQQALVGNAAVVPSGLPFQTLARAQPQAAPAPEELSQKVLDYQQAFPAKAGDPVVLVTGEEKGNKALLIETEGKYGIIKLTDSGSIKAVEYSALVKGIASK</sequence>
<feature type="compositionally biased region" description="Pro residues" evidence="3">
    <location>
        <begin position="333"/>
        <end position="343"/>
    </location>
</feature>
<dbReference type="InterPro" id="IPR047086">
    <property type="entry name" value="SF1-HH_sf"/>
</dbReference>
<evidence type="ECO:0000259" key="4">
    <source>
        <dbReference type="Pfam" id="PF16275"/>
    </source>
</evidence>